<evidence type="ECO:0000313" key="2">
    <source>
        <dbReference type="Proteomes" id="UP000714275"/>
    </source>
</evidence>
<dbReference type="EMBL" id="JABBWD010000049">
    <property type="protein sequence ID" value="KAG1773278.1"/>
    <property type="molecule type" value="Genomic_DNA"/>
</dbReference>
<gene>
    <name evidence="1" type="ORF">EV702DRAFT_1048359</name>
</gene>
<name>A0A9P6ZNR8_9AGAM</name>
<comment type="caution">
    <text evidence="1">The sequence shown here is derived from an EMBL/GenBank/DDBJ whole genome shotgun (WGS) entry which is preliminary data.</text>
</comment>
<organism evidence="1 2">
    <name type="scientific">Suillus placidus</name>
    <dbReference type="NCBI Taxonomy" id="48579"/>
    <lineage>
        <taxon>Eukaryota</taxon>
        <taxon>Fungi</taxon>
        <taxon>Dikarya</taxon>
        <taxon>Basidiomycota</taxon>
        <taxon>Agaricomycotina</taxon>
        <taxon>Agaricomycetes</taxon>
        <taxon>Agaricomycetidae</taxon>
        <taxon>Boletales</taxon>
        <taxon>Suillineae</taxon>
        <taxon>Suillaceae</taxon>
        <taxon>Suillus</taxon>
    </lineage>
</organism>
<protein>
    <submittedName>
        <fullName evidence="1">Uncharacterized protein</fullName>
    </submittedName>
</protein>
<reference evidence="1" key="1">
    <citation type="journal article" date="2020" name="New Phytol.">
        <title>Comparative genomics reveals dynamic genome evolution in host specialist ectomycorrhizal fungi.</title>
        <authorList>
            <person name="Lofgren L.A."/>
            <person name="Nguyen N.H."/>
            <person name="Vilgalys R."/>
            <person name="Ruytinx J."/>
            <person name="Liao H.L."/>
            <person name="Branco S."/>
            <person name="Kuo A."/>
            <person name="LaButti K."/>
            <person name="Lipzen A."/>
            <person name="Andreopoulos W."/>
            <person name="Pangilinan J."/>
            <person name="Riley R."/>
            <person name="Hundley H."/>
            <person name="Na H."/>
            <person name="Barry K."/>
            <person name="Grigoriev I.V."/>
            <person name="Stajich J.E."/>
            <person name="Kennedy P.G."/>
        </authorList>
    </citation>
    <scope>NUCLEOTIDE SEQUENCE</scope>
    <source>
        <strain evidence="1">DOB743</strain>
    </source>
</reference>
<evidence type="ECO:0000313" key="1">
    <source>
        <dbReference type="EMBL" id="KAG1773278.1"/>
    </source>
</evidence>
<sequence>MCNDDRMLVDLYFLTSCKLAEGGYHKVYDVLQLDGAPLDVVVRVASPAFPKDRQVESEVATVIRYSTFFRKVATCKMIAAFTNIPVPRIHAWNSDTSNPVGAEYTILDNVKGTLASHNWGGGSL</sequence>
<dbReference type="AlphaFoldDB" id="A0A9P6ZNR8"/>
<accession>A0A9P6ZNR8</accession>
<keyword evidence="2" id="KW-1185">Reference proteome</keyword>
<proteinExistence type="predicted"/>
<dbReference type="OrthoDB" id="10003767at2759"/>
<dbReference type="PANTHER" id="PTHR21310:SF15">
    <property type="entry name" value="AMINOGLYCOSIDE PHOSPHOTRANSFERASE DOMAIN-CONTAINING PROTEIN"/>
    <property type="match status" value="1"/>
</dbReference>
<dbReference type="Proteomes" id="UP000714275">
    <property type="component" value="Unassembled WGS sequence"/>
</dbReference>
<dbReference type="InterPro" id="IPR051678">
    <property type="entry name" value="AGP_Transferase"/>
</dbReference>
<dbReference type="PANTHER" id="PTHR21310">
    <property type="entry name" value="AMINOGLYCOSIDE PHOSPHOTRANSFERASE-RELATED-RELATED"/>
    <property type="match status" value="1"/>
</dbReference>